<name>A0A7X3LXR8_9HYPH</name>
<evidence type="ECO:0000313" key="2">
    <source>
        <dbReference type="EMBL" id="MXN67040.1"/>
    </source>
</evidence>
<dbReference type="Proteomes" id="UP000433101">
    <property type="component" value="Unassembled WGS sequence"/>
</dbReference>
<comment type="caution">
    <text evidence="2">The sequence shown here is derived from an EMBL/GenBank/DDBJ whole genome shotgun (WGS) entry which is preliminary data.</text>
</comment>
<dbReference type="AlphaFoldDB" id="A0A7X3LXR8"/>
<reference evidence="2 3" key="1">
    <citation type="submission" date="2019-12" db="EMBL/GenBank/DDBJ databases">
        <authorList>
            <person name="Li M."/>
        </authorList>
    </citation>
    <scope>NUCLEOTIDE SEQUENCE [LARGE SCALE GENOMIC DNA]</scope>
    <source>
        <strain evidence="2 3">GBMRC 2046</strain>
    </source>
</reference>
<keyword evidence="1" id="KW-0472">Membrane</keyword>
<dbReference type="EMBL" id="WUMV01000009">
    <property type="protein sequence ID" value="MXN67040.1"/>
    <property type="molecule type" value="Genomic_DNA"/>
</dbReference>
<dbReference type="RefSeq" id="WP_160777281.1">
    <property type="nucleotide sequence ID" value="NZ_WUMV01000009.1"/>
</dbReference>
<feature type="transmembrane region" description="Helical" evidence="1">
    <location>
        <begin position="6"/>
        <end position="31"/>
    </location>
</feature>
<sequence length="78" mass="8428">MPVSLAGVIGAAIGLYIGWLDYKIVAGVLNGRLDRRKQRKGAEDFLVRNREGIRILVLITTIIGFPVIGYIAAVSMTG</sequence>
<protein>
    <submittedName>
        <fullName evidence="2">Uncharacterized protein</fullName>
    </submittedName>
</protein>
<keyword evidence="3" id="KW-1185">Reference proteome</keyword>
<evidence type="ECO:0000313" key="3">
    <source>
        <dbReference type="Proteomes" id="UP000433101"/>
    </source>
</evidence>
<feature type="transmembrane region" description="Helical" evidence="1">
    <location>
        <begin position="52"/>
        <end position="73"/>
    </location>
</feature>
<gene>
    <name evidence="2" type="ORF">GR183_19170</name>
</gene>
<accession>A0A7X3LXR8</accession>
<proteinExistence type="predicted"/>
<organism evidence="2 3">
    <name type="scientific">Stappia sediminis</name>
    <dbReference type="NCBI Taxonomy" id="2692190"/>
    <lineage>
        <taxon>Bacteria</taxon>
        <taxon>Pseudomonadati</taxon>
        <taxon>Pseudomonadota</taxon>
        <taxon>Alphaproteobacteria</taxon>
        <taxon>Hyphomicrobiales</taxon>
        <taxon>Stappiaceae</taxon>
        <taxon>Stappia</taxon>
    </lineage>
</organism>
<keyword evidence="1" id="KW-1133">Transmembrane helix</keyword>
<evidence type="ECO:0000256" key="1">
    <source>
        <dbReference type="SAM" id="Phobius"/>
    </source>
</evidence>
<keyword evidence="1" id="KW-0812">Transmembrane</keyword>